<dbReference type="InterPro" id="IPR029044">
    <property type="entry name" value="Nucleotide-diphossugar_trans"/>
</dbReference>
<dbReference type="PANTHER" id="PTHR43646:SF3">
    <property type="entry name" value="SLR1566 PROTEIN"/>
    <property type="match status" value="1"/>
</dbReference>
<dbReference type="Proteomes" id="UP001476282">
    <property type="component" value="Unassembled WGS sequence"/>
</dbReference>
<dbReference type="Pfam" id="PF00535">
    <property type="entry name" value="Glycos_transf_2"/>
    <property type="match status" value="1"/>
</dbReference>
<feature type="domain" description="Glycosyltransferase 2-like" evidence="2">
    <location>
        <begin position="43"/>
        <end position="158"/>
    </location>
</feature>
<feature type="transmembrane region" description="Helical" evidence="1">
    <location>
        <begin position="305"/>
        <end position="324"/>
    </location>
</feature>
<keyword evidence="1" id="KW-0812">Transmembrane</keyword>
<dbReference type="CDD" id="cd00761">
    <property type="entry name" value="Glyco_tranf_GTA_type"/>
    <property type="match status" value="1"/>
</dbReference>
<keyword evidence="1" id="KW-1133">Transmembrane helix</keyword>
<evidence type="ECO:0000256" key="1">
    <source>
        <dbReference type="SAM" id="Phobius"/>
    </source>
</evidence>
<sequence>MSWLPVGIAWAGAALAGGASKWLLGRMAPLPPPGPVGHPPQVSVIIPARNEARSLPILLDSLHRQWLRPHEILVIDDQSDDETYEVAKLCGARAISSKPLPDGWYGKPWACQQGADLASGQLLLFLDADVHLQPDAIARLVSAIGSGDAAVSVCPWHRLERAYEQWSVFFNLFMVGGIGASGPRGFRARHVGLYGQVMMITYDHYQRVGGHGVVRRKVLENFHLSRELEAMGVACRSYVGAGCVTMRMFPEGFRQLCQSWLKGFASGAALAPGWAMAAISLWITGLMMVLVGLVLGLVEWSPQTLLIPGAYGVAALTLYEKMVWIGRFSAWNAVFYPFTLLFYKTLFFIALIRGKAGGTVNWKGRHVA</sequence>
<keyword evidence="1" id="KW-0472">Membrane</keyword>
<dbReference type="SUPFAM" id="SSF53448">
    <property type="entry name" value="Nucleotide-diphospho-sugar transferases"/>
    <property type="match status" value="1"/>
</dbReference>
<protein>
    <submittedName>
        <fullName evidence="3">4,4'-diaponeurosporenoate glycosyltransferase</fullName>
    </submittedName>
</protein>
<accession>A0ABP9UTG2</accession>
<name>A0ABP9UTG2_9BACT</name>
<evidence type="ECO:0000259" key="2">
    <source>
        <dbReference type="Pfam" id="PF00535"/>
    </source>
</evidence>
<reference evidence="3 4" key="1">
    <citation type="submission" date="2024-02" db="EMBL/GenBank/DDBJ databases">
        <title>Haloferula sargassicola NBRC 104335.</title>
        <authorList>
            <person name="Ichikawa N."/>
            <person name="Katano-Makiyama Y."/>
            <person name="Hidaka K."/>
        </authorList>
    </citation>
    <scope>NUCLEOTIDE SEQUENCE [LARGE SCALE GENOMIC DNA]</scope>
    <source>
        <strain evidence="3 4">NBRC 104335</strain>
    </source>
</reference>
<comment type="caution">
    <text evidence="3">The sequence shown here is derived from an EMBL/GenBank/DDBJ whole genome shotgun (WGS) entry which is preliminary data.</text>
</comment>
<feature type="transmembrane region" description="Helical" evidence="1">
    <location>
        <begin position="274"/>
        <end position="298"/>
    </location>
</feature>
<dbReference type="InterPro" id="IPR001173">
    <property type="entry name" value="Glyco_trans_2-like"/>
</dbReference>
<evidence type="ECO:0000313" key="3">
    <source>
        <dbReference type="EMBL" id="GAA5484815.1"/>
    </source>
</evidence>
<dbReference type="Gene3D" id="3.90.550.10">
    <property type="entry name" value="Spore Coat Polysaccharide Biosynthesis Protein SpsA, Chain A"/>
    <property type="match status" value="1"/>
</dbReference>
<evidence type="ECO:0000313" key="4">
    <source>
        <dbReference type="Proteomes" id="UP001476282"/>
    </source>
</evidence>
<proteinExistence type="predicted"/>
<dbReference type="EMBL" id="BAABRI010000037">
    <property type="protein sequence ID" value="GAA5484815.1"/>
    <property type="molecule type" value="Genomic_DNA"/>
</dbReference>
<organism evidence="3 4">
    <name type="scientific">Haloferula sargassicola</name>
    <dbReference type="NCBI Taxonomy" id="490096"/>
    <lineage>
        <taxon>Bacteria</taxon>
        <taxon>Pseudomonadati</taxon>
        <taxon>Verrucomicrobiota</taxon>
        <taxon>Verrucomicrobiia</taxon>
        <taxon>Verrucomicrobiales</taxon>
        <taxon>Verrucomicrobiaceae</taxon>
        <taxon>Haloferula</taxon>
    </lineage>
</organism>
<gene>
    <name evidence="3" type="primary">crtQ</name>
    <name evidence="3" type="ORF">Hsar01_04065</name>
</gene>
<dbReference type="PANTHER" id="PTHR43646">
    <property type="entry name" value="GLYCOSYLTRANSFERASE"/>
    <property type="match status" value="1"/>
</dbReference>
<keyword evidence="4" id="KW-1185">Reference proteome</keyword>
<dbReference type="RefSeq" id="WP_353568927.1">
    <property type="nucleotide sequence ID" value="NZ_BAABRI010000037.1"/>
</dbReference>
<feature type="transmembrane region" description="Helical" evidence="1">
    <location>
        <begin position="330"/>
        <end position="352"/>
    </location>
</feature>